<organism evidence="1 2">
    <name type="scientific">Fusobacterium necrophorum BL</name>
    <dbReference type="NCBI Taxonomy" id="1441732"/>
    <lineage>
        <taxon>Bacteria</taxon>
        <taxon>Fusobacteriati</taxon>
        <taxon>Fusobacteriota</taxon>
        <taxon>Fusobacteriia</taxon>
        <taxon>Fusobacteriales</taxon>
        <taxon>Fusobacteriaceae</taxon>
        <taxon>Fusobacterium</taxon>
    </lineage>
</organism>
<dbReference type="Proteomes" id="UP000027473">
    <property type="component" value="Unassembled WGS sequence"/>
</dbReference>
<comment type="caution">
    <text evidence="1">The sequence shown here is derived from an EMBL/GenBank/DDBJ whole genome shotgun (WGS) entry which is preliminary data.</text>
</comment>
<reference evidence="1 2" key="1">
    <citation type="submission" date="2014-01" db="EMBL/GenBank/DDBJ databases">
        <title>Comparative genomics of Fusobacterium necrophorum wild isolates.</title>
        <authorList>
            <person name="Kittichotirat W."/>
            <person name="Bumgarner R.E."/>
            <person name="Lawrence P."/>
        </authorList>
    </citation>
    <scope>NUCLEOTIDE SEQUENCE [LARGE SCALE GENOMIC DNA]</scope>
    <source>
        <strain evidence="1 2">BL</strain>
    </source>
</reference>
<evidence type="ECO:0000313" key="2">
    <source>
        <dbReference type="Proteomes" id="UP000027473"/>
    </source>
</evidence>
<accession>A0AB73BU91</accession>
<name>A0AB73BU91_9FUSO</name>
<evidence type="ECO:0000313" key="1">
    <source>
        <dbReference type="EMBL" id="KDE61457.1"/>
    </source>
</evidence>
<sequence length="47" mass="5773">MITKGKIVISKYKYFLNKNVEKYQFIVHFFKKITKQNSQKRIGNYEK</sequence>
<dbReference type="AlphaFoldDB" id="A0AB73BU91"/>
<proteinExistence type="predicted"/>
<protein>
    <submittedName>
        <fullName evidence="1">Uncharacterized protein</fullName>
    </submittedName>
</protein>
<dbReference type="EMBL" id="JAAC01000184">
    <property type="protein sequence ID" value="KDE61457.1"/>
    <property type="molecule type" value="Genomic_DNA"/>
</dbReference>
<gene>
    <name evidence="1" type="ORF">FUSO3_10055</name>
</gene>